<dbReference type="EMBL" id="AMFJ01036154">
    <property type="protein sequence ID" value="EKD24827.1"/>
    <property type="molecule type" value="Genomic_DNA"/>
</dbReference>
<proteinExistence type="predicted"/>
<gene>
    <name evidence="2" type="ORF">ACD_80C00147G0001</name>
</gene>
<organism evidence="2">
    <name type="scientific">uncultured bacterium</name>
    <name type="common">gcode 4</name>
    <dbReference type="NCBI Taxonomy" id="1234023"/>
    <lineage>
        <taxon>Bacteria</taxon>
        <taxon>environmental samples</taxon>
    </lineage>
</organism>
<protein>
    <submittedName>
        <fullName evidence="2">HAD superfamily hydrolase</fullName>
    </submittedName>
</protein>
<comment type="caution">
    <text evidence="2">The sequence shown here is derived from an EMBL/GenBank/DDBJ whole genome shotgun (WGS) entry which is preliminary data.</text>
</comment>
<keyword evidence="1 2" id="KW-0378">Hydrolase</keyword>
<dbReference type="SFLD" id="SFLDS00003">
    <property type="entry name" value="Haloacid_Dehalogenase"/>
    <property type="match status" value="1"/>
</dbReference>
<dbReference type="Pfam" id="PF13419">
    <property type="entry name" value="HAD_2"/>
    <property type="match status" value="1"/>
</dbReference>
<dbReference type="PANTHER" id="PTHR43316">
    <property type="entry name" value="HYDROLASE, HALOACID DELAHOGENASE-RELATED"/>
    <property type="match status" value="1"/>
</dbReference>
<evidence type="ECO:0000256" key="1">
    <source>
        <dbReference type="ARBA" id="ARBA00022801"/>
    </source>
</evidence>
<sequence>MKEKKLIAFDLYDTCFSIQGEHLCYAQLFSDLWISDRRRELKKVLLTSNTPIENIIPDILPKNKIDEYLYIYRNALRNEINSVWLFPETSSVLFALKERWYKIAAISNIAQPYIESLNTLLPHTFDYEVLSCNVGLIKPDKKIFDCLKNISWYHADQIVMVGNSLSSDVQGAKNADIDPVHVNRASSWIIQHKGYISISSLEQLLDILK</sequence>
<dbReference type="InterPro" id="IPR036412">
    <property type="entry name" value="HAD-like_sf"/>
</dbReference>
<reference evidence="2" key="1">
    <citation type="journal article" date="2012" name="Science">
        <title>Fermentation, hydrogen, and sulfur metabolism in multiple uncultivated bacterial phyla.</title>
        <authorList>
            <person name="Wrighton K.C."/>
            <person name="Thomas B.C."/>
            <person name="Sharon I."/>
            <person name="Miller C.S."/>
            <person name="Castelle C.J."/>
            <person name="VerBerkmoes N.C."/>
            <person name="Wilkins M.J."/>
            <person name="Hettich R.L."/>
            <person name="Lipton M.S."/>
            <person name="Williams K.H."/>
            <person name="Long P.E."/>
            <person name="Banfield J.F."/>
        </authorList>
    </citation>
    <scope>NUCLEOTIDE SEQUENCE [LARGE SCALE GENOMIC DNA]</scope>
</reference>
<evidence type="ECO:0000313" key="2">
    <source>
        <dbReference type="EMBL" id="EKD24827.1"/>
    </source>
</evidence>
<dbReference type="Gene3D" id="3.40.50.1000">
    <property type="entry name" value="HAD superfamily/HAD-like"/>
    <property type="match status" value="1"/>
</dbReference>
<dbReference type="GO" id="GO:0016787">
    <property type="term" value="F:hydrolase activity"/>
    <property type="evidence" value="ECO:0007669"/>
    <property type="project" value="UniProtKB-KW"/>
</dbReference>
<dbReference type="InterPro" id="IPR041492">
    <property type="entry name" value="HAD_2"/>
</dbReference>
<dbReference type="SUPFAM" id="SSF56784">
    <property type="entry name" value="HAD-like"/>
    <property type="match status" value="1"/>
</dbReference>
<dbReference type="InterPro" id="IPR051540">
    <property type="entry name" value="S-2-haloacid_dehalogenase"/>
</dbReference>
<name>K1XI69_9BACT</name>
<dbReference type="SFLD" id="SFLDG01129">
    <property type="entry name" value="C1.5:_HAD__Beta-PGM__Phosphata"/>
    <property type="match status" value="1"/>
</dbReference>
<dbReference type="AlphaFoldDB" id="K1XI69"/>
<dbReference type="InterPro" id="IPR023214">
    <property type="entry name" value="HAD_sf"/>
</dbReference>
<accession>K1XI69</accession>
<dbReference type="PANTHER" id="PTHR43316:SF8">
    <property type="entry name" value="HAD FAMILY HYDROLASE"/>
    <property type="match status" value="1"/>
</dbReference>